<feature type="signal peptide" evidence="3">
    <location>
        <begin position="1"/>
        <end position="21"/>
    </location>
</feature>
<evidence type="ECO:0000256" key="1">
    <source>
        <dbReference type="ARBA" id="ARBA00013279"/>
    </source>
</evidence>
<feature type="chain" id="PRO_5003836214" description="triacylglycerol lipase" evidence="3">
    <location>
        <begin position="22"/>
        <end position="317"/>
    </location>
</feature>
<dbReference type="GO" id="GO:0004806">
    <property type="term" value="F:triacylglycerol lipase activity"/>
    <property type="evidence" value="ECO:0007669"/>
    <property type="project" value="UniProtKB-EC"/>
</dbReference>
<evidence type="ECO:0000313" key="6">
    <source>
        <dbReference type="Proteomes" id="UP000009328"/>
    </source>
</evidence>
<dbReference type="AlphaFoldDB" id="K0KJI5"/>
<dbReference type="EC" id="3.1.1.3" evidence="1"/>
<dbReference type="Gene3D" id="3.40.50.1820">
    <property type="entry name" value="alpha/beta hydrolase"/>
    <property type="match status" value="1"/>
</dbReference>
<dbReference type="InterPro" id="IPR051299">
    <property type="entry name" value="AB_hydrolase_lip/est"/>
</dbReference>
<accession>K0KJI5</accession>
<dbReference type="CDD" id="cd00519">
    <property type="entry name" value="Lipase_3"/>
    <property type="match status" value="1"/>
</dbReference>
<evidence type="ECO:0000256" key="2">
    <source>
        <dbReference type="ARBA" id="ARBA00022801"/>
    </source>
</evidence>
<evidence type="ECO:0000313" key="5">
    <source>
        <dbReference type="EMBL" id="CCH42272.1"/>
    </source>
</evidence>
<dbReference type="SUPFAM" id="SSF53474">
    <property type="entry name" value="alpha/beta-Hydrolases"/>
    <property type="match status" value="1"/>
</dbReference>
<dbReference type="InParanoid" id="K0KJI5"/>
<comment type="caution">
    <text evidence="5">The sequence shown here is derived from an EMBL/GenBank/DDBJ whole genome shotgun (WGS) entry which is preliminary data.</text>
</comment>
<evidence type="ECO:0000259" key="4">
    <source>
        <dbReference type="Pfam" id="PF01764"/>
    </source>
</evidence>
<gene>
    <name evidence="5" type="ORF">BN7_1816</name>
</gene>
<dbReference type="Proteomes" id="UP000009328">
    <property type="component" value="Unassembled WGS sequence"/>
</dbReference>
<sequence>MKVISIRCCLTSLVLFSSVLAFSEKLYDDFYHYAHFTALSACITHGRLFEGPLNGGACDLNFCLNNKRNREAEIVKVKKATQDEIGTGFITLDKKNKQIIVSFRGSTSATDWASDLQMYPVDYHSISKLKGTNKCHDCKVHYGFYRDLGKISNSIIKPVDELFAKYPDFKLIVVGHSLGGALATLVGIEFRVKGYEPLVIAYGCPKLMNSQLAAWVNKIFKVDNLADKINSGEDIDWGLIRIVHEDDYVPMLPPSFEHAGLEFYIKRKDLPHKYSDIDFLGSKEVIINEHNNKNVWDLLNGYEHRNYFLTINKCENF</sequence>
<dbReference type="Pfam" id="PF01764">
    <property type="entry name" value="Lipase_3"/>
    <property type="match status" value="1"/>
</dbReference>
<organism evidence="5 6">
    <name type="scientific">Wickerhamomyces ciferrii (strain ATCC 14091 / BCRC 22168 / CBS 111 / JCM 3599 / NBRC 0793 / NRRL Y-1031 F-60-10)</name>
    <name type="common">Yeast</name>
    <name type="synonym">Pichia ciferrii</name>
    <dbReference type="NCBI Taxonomy" id="1206466"/>
    <lineage>
        <taxon>Eukaryota</taxon>
        <taxon>Fungi</taxon>
        <taxon>Dikarya</taxon>
        <taxon>Ascomycota</taxon>
        <taxon>Saccharomycotina</taxon>
        <taxon>Saccharomycetes</taxon>
        <taxon>Phaffomycetales</taxon>
        <taxon>Wickerhamomycetaceae</taxon>
        <taxon>Wickerhamomyces</taxon>
    </lineage>
</organism>
<dbReference type="InterPro" id="IPR002921">
    <property type="entry name" value="Fungal_lipase-type"/>
</dbReference>
<reference evidence="5 6" key="1">
    <citation type="journal article" date="2012" name="Eukaryot. Cell">
        <title>Draft genome sequence of Wickerhamomyces ciferrii NRRL Y-1031 F-60-10.</title>
        <authorList>
            <person name="Schneider J."/>
            <person name="Andrea H."/>
            <person name="Blom J."/>
            <person name="Jaenicke S."/>
            <person name="Ruckert C."/>
            <person name="Schorsch C."/>
            <person name="Szczepanowski R."/>
            <person name="Farwick M."/>
            <person name="Goesmann A."/>
            <person name="Puhler A."/>
            <person name="Schaffer S."/>
            <person name="Tauch A."/>
            <person name="Kohler T."/>
            <person name="Brinkrolf K."/>
        </authorList>
    </citation>
    <scope>NUCLEOTIDE SEQUENCE [LARGE SCALE GENOMIC DNA]</scope>
    <source>
        <strain evidence="6">ATCC 14091 / BCRC 22168 / CBS 111 / JCM 3599 / NBRC 0793 / NRRL Y-1031 F-60-10</strain>
    </source>
</reference>
<dbReference type="PANTHER" id="PTHR46640">
    <property type="entry name" value="TRIACYLGLYCEROL LIPASE, PUTATIVE (AFU_ORTHOLOGUE AFUA_6G06510)-RELATED"/>
    <property type="match status" value="1"/>
</dbReference>
<name>K0KJI5_WICCF</name>
<keyword evidence="3" id="KW-0732">Signal</keyword>
<keyword evidence="2" id="KW-0378">Hydrolase</keyword>
<dbReference type="eggNOG" id="KOG4569">
    <property type="taxonomic scope" value="Eukaryota"/>
</dbReference>
<protein>
    <recommendedName>
        <fullName evidence="1">triacylglycerol lipase</fullName>
        <ecNumber evidence="1">3.1.1.3</ecNumber>
    </recommendedName>
</protein>
<proteinExistence type="predicted"/>
<dbReference type="PANTHER" id="PTHR46640:SF3">
    <property type="entry name" value="LIPASE LIH1-RELATED"/>
    <property type="match status" value="1"/>
</dbReference>
<dbReference type="GO" id="GO:0006629">
    <property type="term" value="P:lipid metabolic process"/>
    <property type="evidence" value="ECO:0007669"/>
    <property type="project" value="InterPro"/>
</dbReference>
<dbReference type="HOGENOM" id="CLU_032957_3_0_1"/>
<dbReference type="EMBL" id="CAIF01000040">
    <property type="protein sequence ID" value="CCH42272.1"/>
    <property type="molecule type" value="Genomic_DNA"/>
</dbReference>
<dbReference type="InterPro" id="IPR029058">
    <property type="entry name" value="AB_hydrolase_fold"/>
</dbReference>
<evidence type="ECO:0000256" key="3">
    <source>
        <dbReference type="SAM" id="SignalP"/>
    </source>
</evidence>
<keyword evidence="6" id="KW-1185">Reference proteome</keyword>
<dbReference type="STRING" id="1206466.K0KJI5"/>
<feature type="domain" description="Fungal lipase-type" evidence="4">
    <location>
        <begin position="100"/>
        <end position="255"/>
    </location>
</feature>
<dbReference type="FunCoup" id="K0KJI5">
    <property type="interactions" value="14"/>
</dbReference>